<name>A0A1E5RXJ7_9ASCO</name>
<comment type="caution">
    <text evidence="1">The sequence shown here is derived from an EMBL/GenBank/DDBJ whole genome shotgun (WGS) entry which is preliminary data.</text>
</comment>
<gene>
    <name evidence="1" type="ORF">AWRI3578_g429</name>
</gene>
<dbReference type="EMBL" id="LPNL01000002">
    <property type="protein sequence ID" value="OEJ91644.1"/>
    <property type="molecule type" value="Genomic_DNA"/>
</dbReference>
<evidence type="ECO:0000313" key="2">
    <source>
        <dbReference type="Proteomes" id="UP000095605"/>
    </source>
</evidence>
<reference evidence="2" key="1">
    <citation type="journal article" date="2016" name="Genome Announc.">
        <title>Genome sequences of three species of Hanseniaspora isolated from spontaneous wine fermentations.</title>
        <authorList>
            <person name="Sternes P.R."/>
            <person name="Lee D."/>
            <person name="Kutyna D.R."/>
            <person name="Borneman A.R."/>
        </authorList>
    </citation>
    <scope>NUCLEOTIDE SEQUENCE [LARGE SCALE GENOMIC DNA]</scope>
    <source>
        <strain evidence="2">AWRI3578</strain>
    </source>
</reference>
<sequence length="244" mass="29050">MYTRLNRTFRIQPLLNRNILYNHTVKRLSSDELIHFGDIQLWHVVRPRLTTFVNSYYKTRVRADKLKQSFAIDLHDNKLFCYDDIVTFGNLFHHDNSLPIEVRVNESSILKDRLKHKINDNKITMNKKELFLYGLNALKLAFLDLRGTQNFLDMTKSLETLESEYKVNVQQLILQRIHSTVQEFPENIVLFTYRKHILELHDLKVFKQYKDMELVVALYGYISIIGDKKKFEQVSNCVLQKIKI</sequence>
<keyword evidence="2" id="KW-1185">Reference proteome</keyword>
<proteinExistence type="predicted"/>
<evidence type="ECO:0000313" key="1">
    <source>
        <dbReference type="EMBL" id="OEJ91644.1"/>
    </source>
</evidence>
<dbReference type="OrthoDB" id="3972884at2759"/>
<dbReference type="AlphaFoldDB" id="A0A1E5RXJ7"/>
<accession>A0A1E5RXJ7</accession>
<organism evidence="1 2">
    <name type="scientific">Hanseniaspora opuntiae</name>
    <dbReference type="NCBI Taxonomy" id="211096"/>
    <lineage>
        <taxon>Eukaryota</taxon>
        <taxon>Fungi</taxon>
        <taxon>Dikarya</taxon>
        <taxon>Ascomycota</taxon>
        <taxon>Saccharomycotina</taxon>
        <taxon>Saccharomycetes</taxon>
        <taxon>Saccharomycodales</taxon>
        <taxon>Saccharomycodaceae</taxon>
        <taxon>Hanseniaspora</taxon>
    </lineage>
</organism>
<protein>
    <submittedName>
        <fullName evidence="1">Uncharacterized protein</fullName>
    </submittedName>
</protein>
<dbReference type="Proteomes" id="UP000095605">
    <property type="component" value="Unassembled WGS sequence"/>
</dbReference>